<dbReference type="AlphaFoldDB" id="A0A1A8XU61"/>
<reference evidence="2 3" key="1">
    <citation type="submission" date="2016-06" db="EMBL/GenBank/DDBJ databases">
        <authorList>
            <person name="Kjaerup R.B."/>
            <person name="Dalgaard T.S."/>
            <person name="Juul-Madsen H.R."/>
        </authorList>
    </citation>
    <scope>NUCLEOTIDE SEQUENCE [LARGE SCALE GENOMIC DNA]</scope>
    <source>
        <strain evidence="2">2</strain>
    </source>
</reference>
<keyword evidence="3" id="KW-1185">Reference proteome</keyword>
<accession>A0A1A8XU61</accession>
<evidence type="ECO:0000313" key="2">
    <source>
        <dbReference type="EMBL" id="SBT08271.1"/>
    </source>
</evidence>
<organism evidence="2 3">
    <name type="scientific">Candidatus Propionivibrio aalborgensis</name>
    <dbReference type="NCBI Taxonomy" id="1860101"/>
    <lineage>
        <taxon>Bacteria</taxon>
        <taxon>Pseudomonadati</taxon>
        <taxon>Pseudomonadota</taxon>
        <taxon>Betaproteobacteria</taxon>
        <taxon>Rhodocyclales</taxon>
        <taxon>Rhodocyclaceae</taxon>
        <taxon>Propionivibrio</taxon>
    </lineage>
</organism>
<protein>
    <submittedName>
        <fullName evidence="2">Uncharacterized protein</fullName>
    </submittedName>
</protein>
<keyword evidence="1" id="KW-1133">Transmembrane helix</keyword>
<dbReference type="EMBL" id="FLQY01000184">
    <property type="protein sequence ID" value="SBT08271.1"/>
    <property type="molecule type" value="Genomic_DNA"/>
</dbReference>
<proteinExistence type="predicted"/>
<sequence>MLGLAADFRLAGRNLRRNANRTLVATLAVGGGTIAFLLAGGFIAWIFQDMREITIHSQLGHIQIVRPDYFEKRDCRSSWHYLKPLHLVS</sequence>
<gene>
    <name evidence="2" type="ORF">PROAA_2640004</name>
</gene>
<evidence type="ECO:0000313" key="3">
    <source>
        <dbReference type="Proteomes" id="UP000199600"/>
    </source>
</evidence>
<keyword evidence="1" id="KW-0472">Membrane</keyword>
<dbReference type="Proteomes" id="UP000199600">
    <property type="component" value="Unassembled WGS sequence"/>
</dbReference>
<keyword evidence="1" id="KW-0812">Transmembrane</keyword>
<feature type="transmembrane region" description="Helical" evidence="1">
    <location>
        <begin position="23"/>
        <end position="47"/>
    </location>
</feature>
<evidence type="ECO:0000256" key="1">
    <source>
        <dbReference type="SAM" id="Phobius"/>
    </source>
</evidence>
<name>A0A1A8XU61_9RHOO</name>